<evidence type="ECO:0000256" key="4">
    <source>
        <dbReference type="ARBA" id="ARBA00022670"/>
    </source>
</evidence>
<dbReference type="FunFam" id="3.40.50.1820:FF:000003">
    <property type="entry name" value="Dipeptidyl peptidase 4"/>
    <property type="match status" value="1"/>
</dbReference>
<dbReference type="Gene3D" id="3.40.50.1820">
    <property type="entry name" value="alpha/beta hydrolase"/>
    <property type="match status" value="1"/>
</dbReference>
<dbReference type="STRING" id="1965070.A0A443QUQ0"/>
<dbReference type="EMBL" id="NCKU01003897">
    <property type="protein sequence ID" value="RWS06757.1"/>
    <property type="molecule type" value="Genomic_DNA"/>
</dbReference>
<feature type="non-terminal residue" evidence="16">
    <location>
        <position position="1"/>
    </location>
</feature>
<dbReference type="GO" id="GO:0005886">
    <property type="term" value="C:plasma membrane"/>
    <property type="evidence" value="ECO:0007669"/>
    <property type="project" value="TreeGrafter"/>
</dbReference>
<name>A0A443QUQ0_9ACAR</name>
<evidence type="ECO:0000256" key="13">
    <source>
        <dbReference type="ARBA" id="ARBA00072929"/>
    </source>
</evidence>
<dbReference type="Proteomes" id="UP000285301">
    <property type="component" value="Unassembled WGS sequence"/>
</dbReference>
<evidence type="ECO:0000256" key="7">
    <source>
        <dbReference type="ARBA" id="ARBA00022825"/>
    </source>
</evidence>
<feature type="domain" description="Peptidase S9 prolyl oligopeptidase catalytic" evidence="14">
    <location>
        <begin position="532"/>
        <end position="733"/>
    </location>
</feature>
<dbReference type="GO" id="GO:0006508">
    <property type="term" value="P:proteolysis"/>
    <property type="evidence" value="ECO:0007669"/>
    <property type="project" value="UniProtKB-KW"/>
</dbReference>
<dbReference type="InterPro" id="IPR002469">
    <property type="entry name" value="Peptidase_S9B_N"/>
</dbReference>
<organism evidence="16 17">
    <name type="scientific">Dinothrombium tinctorium</name>
    <dbReference type="NCBI Taxonomy" id="1965070"/>
    <lineage>
        <taxon>Eukaryota</taxon>
        <taxon>Metazoa</taxon>
        <taxon>Ecdysozoa</taxon>
        <taxon>Arthropoda</taxon>
        <taxon>Chelicerata</taxon>
        <taxon>Arachnida</taxon>
        <taxon>Acari</taxon>
        <taxon>Acariformes</taxon>
        <taxon>Trombidiformes</taxon>
        <taxon>Prostigmata</taxon>
        <taxon>Anystina</taxon>
        <taxon>Parasitengona</taxon>
        <taxon>Trombidioidea</taxon>
        <taxon>Trombidiidae</taxon>
        <taxon>Dinothrombium</taxon>
    </lineage>
</organism>
<evidence type="ECO:0000256" key="11">
    <source>
        <dbReference type="ARBA" id="ARBA00023180"/>
    </source>
</evidence>
<gene>
    <name evidence="16" type="ORF">B4U79_05203</name>
</gene>
<dbReference type="AlphaFoldDB" id="A0A443QUQ0"/>
<dbReference type="PANTHER" id="PTHR11731:SF200">
    <property type="entry name" value="DIPEPTIDYL PEPTIDASE 10, ISOFORM B"/>
    <property type="match status" value="1"/>
</dbReference>
<evidence type="ECO:0000256" key="1">
    <source>
        <dbReference type="ARBA" id="ARBA00004606"/>
    </source>
</evidence>
<keyword evidence="8" id="KW-0735">Signal-anchor</keyword>
<evidence type="ECO:0000259" key="14">
    <source>
        <dbReference type="Pfam" id="PF00326"/>
    </source>
</evidence>
<dbReference type="OrthoDB" id="16520at2759"/>
<dbReference type="GO" id="GO:0012505">
    <property type="term" value="C:endomembrane system"/>
    <property type="evidence" value="ECO:0007669"/>
    <property type="project" value="UniProtKB-SubCell"/>
</dbReference>
<evidence type="ECO:0000256" key="5">
    <source>
        <dbReference type="ARBA" id="ARBA00022692"/>
    </source>
</evidence>
<evidence type="ECO:0000256" key="2">
    <source>
        <dbReference type="ARBA" id="ARBA00010036"/>
    </source>
</evidence>
<dbReference type="InterPro" id="IPR001375">
    <property type="entry name" value="Peptidase_S9_cat"/>
</dbReference>
<feature type="non-terminal residue" evidence="16">
    <location>
        <position position="752"/>
    </location>
</feature>
<sequence length="752" mass="86356">GIGRRTKKEKLQLDEIIRGVFSPFNFNGTWLSDSELLYTDFDGNLVLLNLDVQPLQAKIIVKNSVLQSNFVQKYSISPDRTYLLLVLDIKKLFRYTYYAKHKLHRIKDERLTALTPDPKRPNEDLQYASWGPRGTQLVFVHKQDIYYKRNATEKAIKIATSVEESVIYNGIPDWLYEEEILSSSNAIWWSPNGIKICYASFNDSEVDLMSFTTYGQYEDPNNLYPTIEQIRYPKPGRPNPTVKLWVYDISTGSTSQLIAPDEIKNTEHYFTTLNWLDDERVSVIWLKRVQNYSIVTICSPSNGWLCEKNFELTSKTDGWVEPYEAPVFTEDKKHYFLRIPSLQKSSGDYFKHIAKISVEGGSYEMITSGDFETTEILTYNPNFQILYYMSTLAGKPGERHIFGVNLTNKELKCLSCGDVNCLYNFAKFSEKAKYYVFGCMGPQVPKFELRNSRSNQFLVTLQSNELIKEKLAIKLLPRIKKFTVPLEGGFNASVELYIPPSLREDESTKYPLLIHVYGGPGSQQVNERFIISWGFYLSSRKNIIYGMIDGRGSGYKGDKLLHSLYRHLGTVEVEDQIAVTRYLSNELPFIDKSRIGIWGWSYGGYVTAMALASDNSVFSCGISVAPVSSWLYYDSAYTERFMGFPTSDDNYINYKKADVFRKTVNFKGKKFLLIHGTADDNVHMQQSMMLIKSLTRTGVLFQQQIYPDENHALLGVTQHLYHTMEAFLNDCFDLNALYDDVGLRKAKIPSRG</sequence>
<dbReference type="SUPFAM" id="SSF82171">
    <property type="entry name" value="DPP6 N-terminal domain-like"/>
    <property type="match status" value="1"/>
</dbReference>
<keyword evidence="10" id="KW-0472">Membrane</keyword>
<comment type="similarity">
    <text evidence="2">Belongs to the peptidase S9B family. DPPIV subfamily.</text>
</comment>
<evidence type="ECO:0000313" key="17">
    <source>
        <dbReference type="Proteomes" id="UP000285301"/>
    </source>
</evidence>
<dbReference type="InterPro" id="IPR029058">
    <property type="entry name" value="AB_hydrolase_fold"/>
</dbReference>
<protein>
    <recommendedName>
        <fullName evidence="13">Venom dipeptidyl peptidase 4</fullName>
    </recommendedName>
</protein>
<dbReference type="Pfam" id="PF00326">
    <property type="entry name" value="Peptidase_S9"/>
    <property type="match status" value="1"/>
</dbReference>
<keyword evidence="3" id="KW-0031">Aminopeptidase</keyword>
<comment type="caution">
    <text evidence="16">The sequence shown here is derived from an EMBL/GenBank/DDBJ whole genome shotgun (WGS) entry which is preliminary data.</text>
</comment>
<keyword evidence="4" id="KW-0645">Protease</keyword>
<feature type="domain" description="Dipeptidylpeptidase IV N-terminal" evidence="15">
    <location>
        <begin position="77"/>
        <end position="445"/>
    </location>
</feature>
<keyword evidence="9" id="KW-1133">Transmembrane helix</keyword>
<dbReference type="GO" id="GO:0008236">
    <property type="term" value="F:serine-type peptidase activity"/>
    <property type="evidence" value="ECO:0007669"/>
    <property type="project" value="UniProtKB-KW"/>
</dbReference>
<keyword evidence="17" id="KW-1185">Reference proteome</keyword>
<dbReference type="Gene3D" id="2.140.10.30">
    <property type="entry name" value="Dipeptidylpeptidase IV, N-terminal domain"/>
    <property type="match status" value="1"/>
</dbReference>
<reference evidence="16 17" key="1">
    <citation type="journal article" date="2018" name="Gigascience">
        <title>Genomes of trombidid mites reveal novel predicted allergens and laterally-transferred genes associated with secondary metabolism.</title>
        <authorList>
            <person name="Dong X."/>
            <person name="Chaisiri K."/>
            <person name="Xia D."/>
            <person name="Armstrong S.D."/>
            <person name="Fang Y."/>
            <person name="Donnelly M.J."/>
            <person name="Kadowaki T."/>
            <person name="McGarry J.W."/>
            <person name="Darby A.C."/>
            <person name="Makepeace B.L."/>
        </authorList>
    </citation>
    <scope>NUCLEOTIDE SEQUENCE [LARGE SCALE GENOMIC DNA]</scope>
    <source>
        <strain evidence="16">UoL-WK</strain>
    </source>
</reference>
<evidence type="ECO:0000256" key="6">
    <source>
        <dbReference type="ARBA" id="ARBA00022801"/>
    </source>
</evidence>
<evidence type="ECO:0000256" key="9">
    <source>
        <dbReference type="ARBA" id="ARBA00022989"/>
    </source>
</evidence>
<dbReference type="GO" id="GO:0004177">
    <property type="term" value="F:aminopeptidase activity"/>
    <property type="evidence" value="ECO:0007669"/>
    <property type="project" value="UniProtKB-KW"/>
</dbReference>
<dbReference type="GO" id="GO:0008239">
    <property type="term" value="F:dipeptidyl-peptidase activity"/>
    <property type="evidence" value="ECO:0007669"/>
    <property type="project" value="TreeGrafter"/>
</dbReference>
<dbReference type="PANTHER" id="PTHR11731">
    <property type="entry name" value="PROTEASE FAMILY S9B,C DIPEPTIDYL-PEPTIDASE IV-RELATED"/>
    <property type="match status" value="1"/>
</dbReference>
<keyword evidence="5" id="KW-0812">Transmembrane</keyword>
<evidence type="ECO:0000256" key="10">
    <source>
        <dbReference type="ARBA" id="ARBA00023136"/>
    </source>
</evidence>
<evidence type="ECO:0000256" key="8">
    <source>
        <dbReference type="ARBA" id="ARBA00022968"/>
    </source>
</evidence>
<evidence type="ECO:0000313" key="16">
    <source>
        <dbReference type="EMBL" id="RWS06757.1"/>
    </source>
</evidence>
<dbReference type="Pfam" id="PF00930">
    <property type="entry name" value="DPPIV_N"/>
    <property type="match status" value="1"/>
</dbReference>
<accession>A0A443QUQ0</accession>
<evidence type="ECO:0000259" key="15">
    <source>
        <dbReference type="Pfam" id="PF00930"/>
    </source>
</evidence>
<proteinExistence type="inferred from homology"/>
<dbReference type="SUPFAM" id="SSF53474">
    <property type="entry name" value="alpha/beta-Hydrolases"/>
    <property type="match status" value="1"/>
</dbReference>
<keyword evidence="7" id="KW-0720">Serine protease</keyword>
<dbReference type="InterPro" id="IPR050278">
    <property type="entry name" value="Serine_Prot_S9B/DPPIV"/>
</dbReference>
<comment type="subcellular location">
    <subcellularLocation>
        <location evidence="12">Endomembrane system</location>
        <topology evidence="12">Single-pass membrane protein</topology>
    </subcellularLocation>
    <subcellularLocation>
        <location evidence="1">Membrane</location>
        <topology evidence="1">Single-pass type II membrane protein</topology>
    </subcellularLocation>
</comment>
<evidence type="ECO:0000256" key="12">
    <source>
        <dbReference type="ARBA" id="ARBA00037847"/>
    </source>
</evidence>
<keyword evidence="6" id="KW-0378">Hydrolase</keyword>
<keyword evidence="11" id="KW-0325">Glycoprotein</keyword>
<evidence type="ECO:0000256" key="3">
    <source>
        <dbReference type="ARBA" id="ARBA00022438"/>
    </source>
</evidence>